<keyword evidence="9" id="KW-1185">Reference proteome</keyword>
<dbReference type="Gene3D" id="3.30.160.60">
    <property type="entry name" value="Classic Zinc Finger"/>
    <property type="match status" value="1"/>
</dbReference>
<sequence length="377" mass="42081">MATEDTASLNNEEEAQPKKKKKHSIVFRIVSVIVLLGIVILVSEGYYYYRCTQPMSSQSETVEFAVPDGATIASVSEDLQSAGLIRNAKIGYYFAKLNGYSNLYAGKFNLDKSMTLDTIYQTLNDQSAAISDASVTIIEGDWAKDVAAKIAAVTDVSADDLMNLWNNADWIRSEMSKYPFLTEDMFADGVRCYLEGYLAPDTYSFKQDSTAEEITEKILDQTNAVYSQYKDQFAASGYTIHQIYTLASIVQYEGGSQDEEVLKNIASVFYNRLNADMPLQSSVTVCYAIDYDKQTDNWQSCEVNSDFDSPYNTYQHDGLPPGAIENAGTAALEAVLNPNQTDYYYFMADVYGDGTVYFARTLDEHNANVNKYLYGNS</sequence>
<comment type="function">
    <text evidence="7">Functions as a peptidoglycan terminase that cleaves nascent peptidoglycan strands endolytically to terminate their elongation.</text>
</comment>
<keyword evidence="5 7" id="KW-0456">Lyase</keyword>
<dbReference type="AlphaFoldDB" id="A0AB35U4T8"/>
<dbReference type="EMBL" id="JALBUR010000016">
    <property type="protein sequence ID" value="MDX8419890.1"/>
    <property type="molecule type" value="Genomic_DNA"/>
</dbReference>
<gene>
    <name evidence="7 8" type="primary">mltG</name>
    <name evidence="8" type="ORF">MOZ60_07255</name>
</gene>
<evidence type="ECO:0000313" key="9">
    <source>
        <dbReference type="Proteomes" id="UP001286174"/>
    </source>
</evidence>
<evidence type="ECO:0000256" key="7">
    <source>
        <dbReference type="HAMAP-Rule" id="MF_02065"/>
    </source>
</evidence>
<keyword evidence="1 7" id="KW-1003">Cell membrane</keyword>
<dbReference type="HAMAP" id="MF_02065">
    <property type="entry name" value="MltG"/>
    <property type="match status" value="1"/>
</dbReference>
<dbReference type="GO" id="GO:0071555">
    <property type="term" value="P:cell wall organization"/>
    <property type="evidence" value="ECO:0007669"/>
    <property type="project" value="UniProtKB-KW"/>
</dbReference>
<keyword evidence="6 7" id="KW-0961">Cell wall biogenesis/degradation</keyword>
<dbReference type="Proteomes" id="UP001286174">
    <property type="component" value="Unassembled WGS sequence"/>
</dbReference>
<protein>
    <recommendedName>
        <fullName evidence="7">Endolytic murein transglycosylase</fullName>
        <ecNumber evidence="7">4.2.2.29</ecNumber>
    </recommendedName>
    <alternativeName>
        <fullName evidence="7">Peptidoglycan lytic transglycosylase</fullName>
    </alternativeName>
    <alternativeName>
        <fullName evidence="7">Peptidoglycan polymerization terminase</fullName>
    </alternativeName>
</protein>
<dbReference type="RefSeq" id="WP_277634684.1">
    <property type="nucleotide sequence ID" value="NZ_JALBUR010000016.1"/>
</dbReference>
<dbReference type="Pfam" id="PF02618">
    <property type="entry name" value="YceG"/>
    <property type="match status" value="1"/>
</dbReference>
<proteinExistence type="inferred from homology"/>
<dbReference type="GO" id="GO:0008932">
    <property type="term" value="F:lytic endotransglycosylase activity"/>
    <property type="evidence" value="ECO:0007669"/>
    <property type="project" value="UniProtKB-UniRule"/>
</dbReference>
<feature type="site" description="Important for catalytic activity" evidence="7">
    <location>
        <position position="253"/>
    </location>
</feature>
<organism evidence="8 9">
    <name type="scientific">Grylomicrobium aquisgranensis</name>
    <dbReference type="NCBI Taxonomy" id="2926318"/>
    <lineage>
        <taxon>Bacteria</taxon>
        <taxon>Bacillati</taxon>
        <taxon>Bacillota</taxon>
        <taxon>Erysipelotrichia</taxon>
        <taxon>Erysipelotrichales</taxon>
        <taxon>Erysipelotrichaceae</taxon>
        <taxon>Grylomicrobium</taxon>
    </lineage>
</organism>
<keyword evidence="2 7" id="KW-0812">Transmembrane</keyword>
<comment type="caution">
    <text evidence="8">The sequence shown here is derived from an EMBL/GenBank/DDBJ whole genome shotgun (WGS) entry which is preliminary data.</text>
</comment>
<keyword evidence="3 7" id="KW-1133">Transmembrane helix</keyword>
<comment type="subcellular location">
    <subcellularLocation>
        <location evidence="7">Cell membrane</location>
        <topology evidence="7">Single-pass membrane protein</topology>
    </subcellularLocation>
</comment>
<evidence type="ECO:0000256" key="3">
    <source>
        <dbReference type="ARBA" id="ARBA00022989"/>
    </source>
</evidence>
<dbReference type="GO" id="GO:0009252">
    <property type="term" value="P:peptidoglycan biosynthetic process"/>
    <property type="evidence" value="ECO:0007669"/>
    <property type="project" value="UniProtKB-UniRule"/>
</dbReference>
<evidence type="ECO:0000313" key="8">
    <source>
        <dbReference type="EMBL" id="MDX8419890.1"/>
    </source>
</evidence>
<accession>A0AB35U4T8</accession>
<reference evidence="8 9" key="1">
    <citation type="submission" date="2022-03" db="EMBL/GenBank/DDBJ databases">
        <title>Novel taxa within the pig intestine.</title>
        <authorList>
            <person name="Wylensek D."/>
            <person name="Bishof K."/>
            <person name="Afrizal A."/>
            <person name="Clavel T."/>
        </authorList>
    </citation>
    <scope>NUCLEOTIDE SEQUENCE [LARGE SCALE GENOMIC DNA]</scope>
    <source>
        <strain evidence="8 9">CLA-KB-P133</strain>
    </source>
</reference>
<dbReference type="GO" id="GO:0005886">
    <property type="term" value="C:plasma membrane"/>
    <property type="evidence" value="ECO:0007669"/>
    <property type="project" value="UniProtKB-SubCell"/>
</dbReference>
<evidence type="ECO:0000256" key="5">
    <source>
        <dbReference type="ARBA" id="ARBA00023239"/>
    </source>
</evidence>
<evidence type="ECO:0000256" key="6">
    <source>
        <dbReference type="ARBA" id="ARBA00023316"/>
    </source>
</evidence>
<dbReference type="Gene3D" id="3.30.1490.480">
    <property type="entry name" value="Endolytic murein transglycosylase"/>
    <property type="match status" value="1"/>
</dbReference>
<evidence type="ECO:0000256" key="1">
    <source>
        <dbReference type="ARBA" id="ARBA00022475"/>
    </source>
</evidence>
<keyword evidence="4 7" id="KW-0472">Membrane</keyword>
<dbReference type="EC" id="4.2.2.29" evidence="7"/>
<comment type="similarity">
    <text evidence="7">Belongs to the transglycosylase MltG family.</text>
</comment>
<comment type="catalytic activity">
    <reaction evidence="7">
        <text>a peptidoglycan chain = a peptidoglycan chain with N-acetyl-1,6-anhydromuramyl-[peptide] at the reducing end + a peptidoglycan chain with N-acetylglucosamine at the non-reducing end.</text>
        <dbReference type="EC" id="4.2.2.29"/>
    </reaction>
</comment>
<dbReference type="NCBIfam" id="TIGR00247">
    <property type="entry name" value="endolytic transglycosylase MltG"/>
    <property type="match status" value="1"/>
</dbReference>
<dbReference type="PANTHER" id="PTHR30518">
    <property type="entry name" value="ENDOLYTIC MUREIN TRANSGLYCOSYLASE"/>
    <property type="match status" value="1"/>
</dbReference>
<name>A0AB35U4T8_9FIRM</name>
<dbReference type="InterPro" id="IPR003770">
    <property type="entry name" value="MLTG-like"/>
</dbReference>
<evidence type="ECO:0000256" key="4">
    <source>
        <dbReference type="ARBA" id="ARBA00023136"/>
    </source>
</evidence>
<feature type="transmembrane region" description="Helical" evidence="7">
    <location>
        <begin position="25"/>
        <end position="49"/>
    </location>
</feature>
<dbReference type="PANTHER" id="PTHR30518:SF2">
    <property type="entry name" value="ENDOLYTIC MUREIN TRANSGLYCOSYLASE"/>
    <property type="match status" value="1"/>
</dbReference>
<evidence type="ECO:0000256" key="2">
    <source>
        <dbReference type="ARBA" id="ARBA00022692"/>
    </source>
</evidence>